<proteinExistence type="predicted"/>
<dbReference type="PROSITE" id="PS51175">
    <property type="entry name" value="CBM6"/>
    <property type="match status" value="2"/>
</dbReference>
<dbReference type="InterPro" id="IPR006584">
    <property type="entry name" value="Cellulose-bd_IV"/>
</dbReference>
<dbReference type="InterPro" id="IPR011050">
    <property type="entry name" value="Pectin_lyase_fold/virulence"/>
</dbReference>
<keyword evidence="1 2" id="KW-0732">Signal</keyword>
<dbReference type="AlphaFoldDB" id="A0A7X9RTX5"/>
<dbReference type="CDD" id="cd04084">
    <property type="entry name" value="CBM6_xylanase-like"/>
    <property type="match status" value="2"/>
</dbReference>
<evidence type="ECO:0000259" key="3">
    <source>
        <dbReference type="PROSITE" id="PS51175"/>
    </source>
</evidence>
<evidence type="ECO:0000313" key="4">
    <source>
        <dbReference type="EMBL" id="NME68209.1"/>
    </source>
</evidence>
<dbReference type="InterPro" id="IPR026444">
    <property type="entry name" value="Secre_tail"/>
</dbReference>
<evidence type="ECO:0000256" key="1">
    <source>
        <dbReference type="ARBA" id="ARBA00022729"/>
    </source>
</evidence>
<gene>
    <name evidence="4" type="ORF">HHU12_09580</name>
</gene>
<accession>A0A7X9RTX5</accession>
<feature type="chain" id="PRO_5031062758" evidence="2">
    <location>
        <begin position="28"/>
        <end position="826"/>
    </location>
</feature>
<dbReference type="Pfam" id="PF03422">
    <property type="entry name" value="CBM_6"/>
    <property type="match status" value="2"/>
</dbReference>
<dbReference type="InterPro" id="IPR039448">
    <property type="entry name" value="Beta_helix"/>
</dbReference>
<keyword evidence="5" id="KW-1185">Reference proteome</keyword>
<evidence type="ECO:0000313" key="5">
    <source>
        <dbReference type="Proteomes" id="UP000576082"/>
    </source>
</evidence>
<dbReference type="Gene3D" id="2.60.120.260">
    <property type="entry name" value="Galactose-binding domain-like"/>
    <property type="match status" value="2"/>
</dbReference>
<name>A0A7X9RTX5_9BACT</name>
<dbReference type="SMART" id="SM00606">
    <property type="entry name" value="CBD_IV"/>
    <property type="match status" value="2"/>
</dbReference>
<dbReference type="InterPro" id="IPR008979">
    <property type="entry name" value="Galactose-bd-like_sf"/>
</dbReference>
<feature type="domain" description="CBM6" evidence="3">
    <location>
        <begin position="606"/>
        <end position="735"/>
    </location>
</feature>
<sequence>MNNNKKSIRFSLAIMPLLLLLTNSVFSQTVVNSLSALKPYLDDNNANVKLAPGTYTIDASDIASGAWGYDVPYFDSYTKTVMHFAGNNSTYDFTGVTINFDTDLFTSAGSKQIWELQITGSDNVLKGLTMVDDGTVDDAPSKGVCNIVMDGENNRIQDFHVTIKGSYPYGYGDAFGKGGTNNIIAHRKHSACLVRGESNHVLNSTFIHRSYGHCIFMQAASNPKIEGCYVEGEVRTTDDMLAEEGTGSPADNVDFMTTWGYKLPAGYMMSLGEEGIRAYNAGETVINGVFIERGTSSPTVLNCNVKRMRGGVTLPHATGTVTVAGCTVRECEGGYQLAGGTLTNSSSDCVYGPVYKSAYDNDDPSTLDITILPAEVPYYNGSKSVAYLGNDHGNITLTGSEAIVDQNLKITLGGYFDGVGLKNGNASSQNDHTGYYLNLTNNTFYPVEIPSGANYNSVISCGTVTNNGSNNTISSSTNCPSSSCSFLSAFSRIEAENYCDQSGVDTEPCDEGGLNVGWIDDNDWIKFDDVDFGNGANSVDLRVSSRYTGGTVQLRLGSTSGTLIGTASVPATGQWQNWTTVTTPISNVSGTQDLYLVFTNGGININWLEFSASCASFSGIQAEDFNGMSGIVDEGNNVGFVHNNDWARYENIDLTCAQSIAVRASSQTNGGSIEVRLGSALGTLIGTVNIGSTGNWNSWQTNTASISSTNGTHDVYLVFKGGSGYLFNLDWLEFSTSSSSSREGNLLLMENNLSPEIRIYPNPVTDILNIKNAEGADVKIYNTSGSLIYKKQNSGSVINISNLEDGILIIHVTDNSVTKVFKVIKQ</sequence>
<feature type="signal peptide" evidence="2">
    <location>
        <begin position="1"/>
        <end position="27"/>
    </location>
</feature>
<dbReference type="Pfam" id="PF18962">
    <property type="entry name" value="Por_Secre_tail"/>
    <property type="match status" value="1"/>
</dbReference>
<dbReference type="GO" id="GO:0030246">
    <property type="term" value="F:carbohydrate binding"/>
    <property type="evidence" value="ECO:0007669"/>
    <property type="project" value="InterPro"/>
</dbReference>
<dbReference type="SUPFAM" id="SSF49785">
    <property type="entry name" value="Galactose-binding domain-like"/>
    <property type="match status" value="2"/>
</dbReference>
<evidence type="ECO:0000256" key="2">
    <source>
        <dbReference type="SAM" id="SignalP"/>
    </source>
</evidence>
<dbReference type="Pfam" id="PF13229">
    <property type="entry name" value="Beta_helix"/>
    <property type="match status" value="1"/>
</dbReference>
<dbReference type="InterPro" id="IPR005084">
    <property type="entry name" value="CBM6"/>
</dbReference>
<comment type="caution">
    <text evidence="4">The sequence shown here is derived from an EMBL/GenBank/DDBJ whole genome shotgun (WGS) entry which is preliminary data.</text>
</comment>
<feature type="domain" description="CBM6" evidence="3">
    <location>
        <begin position="491"/>
        <end position="611"/>
    </location>
</feature>
<reference evidence="4 5" key="1">
    <citation type="submission" date="2020-04" db="EMBL/GenBank/DDBJ databases">
        <title>Flammeovirga sp. SR4, a novel species isolated from seawater.</title>
        <authorList>
            <person name="Wang X."/>
        </authorList>
    </citation>
    <scope>NUCLEOTIDE SEQUENCE [LARGE SCALE GENOMIC DNA]</scope>
    <source>
        <strain evidence="4 5">ATCC 23126</strain>
    </source>
</reference>
<dbReference type="EMBL" id="JABANE010000020">
    <property type="protein sequence ID" value="NME68209.1"/>
    <property type="molecule type" value="Genomic_DNA"/>
</dbReference>
<dbReference type="RefSeq" id="WP_169656519.1">
    <property type="nucleotide sequence ID" value="NZ_JABANE010000020.1"/>
</dbReference>
<protein>
    <submittedName>
        <fullName evidence="4">Carbohydrate-binding protein</fullName>
    </submittedName>
</protein>
<organism evidence="4 5">
    <name type="scientific">Flammeovirga aprica JL-4</name>
    <dbReference type="NCBI Taxonomy" id="694437"/>
    <lineage>
        <taxon>Bacteria</taxon>
        <taxon>Pseudomonadati</taxon>
        <taxon>Bacteroidota</taxon>
        <taxon>Cytophagia</taxon>
        <taxon>Cytophagales</taxon>
        <taxon>Flammeovirgaceae</taxon>
        <taxon>Flammeovirga</taxon>
    </lineage>
</organism>
<dbReference type="Proteomes" id="UP000576082">
    <property type="component" value="Unassembled WGS sequence"/>
</dbReference>
<dbReference type="NCBIfam" id="TIGR04183">
    <property type="entry name" value="Por_Secre_tail"/>
    <property type="match status" value="1"/>
</dbReference>
<dbReference type="SUPFAM" id="SSF51126">
    <property type="entry name" value="Pectin lyase-like"/>
    <property type="match status" value="1"/>
</dbReference>